<sequence>MAYSGIKVVVWKREVSSIAFFPFNCAVLAGGYCEHIRIQVQARNVSCRTCTVLDFPGENTSTTGHIKDTLPCLNTGGVSNTWRPLRK</sequence>
<proteinExistence type="predicted"/>
<organism evidence="1 2">
    <name type="scientific">Elysia marginata</name>
    <dbReference type="NCBI Taxonomy" id="1093978"/>
    <lineage>
        <taxon>Eukaryota</taxon>
        <taxon>Metazoa</taxon>
        <taxon>Spiralia</taxon>
        <taxon>Lophotrochozoa</taxon>
        <taxon>Mollusca</taxon>
        <taxon>Gastropoda</taxon>
        <taxon>Heterobranchia</taxon>
        <taxon>Euthyneura</taxon>
        <taxon>Panpulmonata</taxon>
        <taxon>Sacoglossa</taxon>
        <taxon>Placobranchoidea</taxon>
        <taxon>Plakobranchidae</taxon>
        <taxon>Elysia</taxon>
    </lineage>
</organism>
<dbReference type="Proteomes" id="UP000762676">
    <property type="component" value="Unassembled WGS sequence"/>
</dbReference>
<evidence type="ECO:0000313" key="1">
    <source>
        <dbReference type="EMBL" id="GFS06373.1"/>
    </source>
</evidence>
<protein>
    <recommendedName>
        <fullName evidence="3">Secreted protein</fullName>
    </recommendedName>
</protein>
<reference evidence="1 2" key="1">
    <citation type="journal article" date="2021" name="Elife">
        <title>Chloroplast acquisition without the gene transfer in kleptoplastic sea slugs, Plakobranchus ocellatus.</title>
        <authorList>
            <person name="Maeda T."/>
            <person name="Takahashi S."/>
            <person name="Yoshida T."/>
            <person name="Shimamura S."/>
            <person name="Takaki Y."/>
            <person name="Nagai Y."/>
            <person name="Toyoda A."/>
            <person name="Suzuki Y."/>
            <person name="Arimoto A."/>
            <person name="Ishii H."/>
            <person name="Satoh N."/>
            <person name="Nishiyama T."/>
            <person name="Hasebe M."/>
            <person name="Maruyama T."/>
            <person name="Minagawa J."/>
            <person name="Obokata J."/>
            <person name="Shigenobu S."/>
        </authorList>
    </citation>
    <scope>NUCLEOTIDE SEQUENCE [LARGE SCALE GENOMIC DNA]</scope>
</reference>
<gene>
    <name evidence="1" type="ORF">ElyMa_004705400</name>
</gene>
<keyword evidence="2" id="KW-1185">Reference proteome</keyword>
<accession>A0AAV4I7U8</accession>
<evidence type="ECO:0008006" key="3">
    <source>
        <dbReference type="Google" id="ProtNLM"/>
    </source>
</evidence>
<dbReference type="EMBL" id="BMAT01009441">
    <property type="protein sequence ID" value="GFS06373.1"/>
    <property type="molecule type" value="Genomic_DNA"/>
</dbReference>
<comment type="caution">
    <text evidence="1">The sequence shown here is derived from an EMBL/GenBank/DDBJ whole genome shotgun (WGS) entry which is preliminary data.</text>
</comment>
<evidence type="ECO:0000313" key="2">
    <source>
        <dbReference type="Proteomes" id="UP000762676"/>
    </source>
</evidence>
<name>A0AAV4I7U8_9GAST</name>
<dbReference type="AlphaFoldDB" id="A0AAV4I7U8"/>